<name>A0ABN8SJN3_9CNID</name>
<dbReference type="Proteomes" id="UP001159427">
    <property type="component" value="Unassembled WGS sequence"/>
</dbReference>
<evidence type="ECO:0000313" key="2">
    <source>
        <dbReference type="Proteomes" id="UP001159427"/>
    </source>
</evidence>
<comment type="caution">
    <text evidence="1">The sequence shown here is derived from an EMBL/GenBank/DDBJ whole genome shotgun (WGS) entry which is preliminary data.</text>
</comment>
<gene>
    <name evidence="1" type="ORF">PEVE_00021450</name>
</gene>
<organism evidence="1 2">
    <name type="scientific">Porites evermanni</name>
    <dbReference type="NCBI Taxonomy" id="104178"/>
    <lineage>
        <taxon>Eukaryota</taxon>
        <taxon>Metazoa</taxon>
        <taxon>Cnidaria</taxon>
        <taxon>Anthozoa</taxon>
        <taxon>Hexacorallia</taxon>
        <taxon>Scleractinia</taxon>
        <taxon>Fungiina</taxon>
        <taxon>Poritidae</taxon>
        <taxon>Porites</taxon>
    </lineage>
</organism>
<proteinExistence type="predicted"/>
<accession>A0ABN8SJN3</accession>
<feature type="non-terminal residue" evidence="1">
    <location>
        <position position="81"/>
    </location>
</feature>
<protein>
    <submittedName>
        <fullName evidence="1">Uncharacterized protein</fullName>
    </submittedName>
</protein>
<feature type="non-terminal residue" evidence="1">
    <location>
        <position position="1"/>
    </location>
</feature>
<sequence>KIDNCNSLLYGTSKHLVAKLQSVQNGAARIIVRLGKHEHISPVLKELYWLPVELRINYWMVYKSNTSLLSSTDEIRLNLAR</sequence>
<dbReference type="EMBL" id="CALNXI010002870">
    <property type="protein sequence ID" value="CAH3191207.1"/>
    <property type="molecule type" value="Genomic_DNA"/>
</dbReference>
<reference evidence="1 2" key="1">
    <citation type="submission" date="2022-05" db="EMBL/GenBank/DDBJ databases">
        <authorList>
            <consortium name="Genoscope - CEA"/>
            <person name="William W."/>
        </authorList>
    </citation>
    <scope>NUCLEOTIDE SEQUENCE [LARGE SCALE GENOMIC DNA]</scope>
</reference>
<evidence type="ECO:0000313" key="1">
    <source>
        <dbReference type="EMBL" id="CAH3191207.1"/>
    </source>
</evidence>
<keyword evidence="2" id="KW-1185">Reference proteome</keyword>